<sequence>MVNESISSGSLRSFRHKNFRLWFFASFFGNMGTWAQRIAQYWLVLELTDDAFQLGIVAGLQSFPFIFLSSFGGKLADRFSMRKMIVIANLSASLLAAILGTLVISGNVQIWHVYIIATLLGISSAIESPITQSFLTQLVSPEDISNSISLRSVNFNTARLFGPVVSGFMINAFGTGPSFLFNSLSFVFVISALALMKKEDISEVNPLKEKVYIKEAIEYIKARPDLKALLLVVFFFGTFAALPELFSATMATKVFDKNALDFGILGSCIAVGSMSGSILATKFEWKPSTRSVILCTCWWGLAIIISSLAPTYYWYALILPVYGAIMLITGISALRTAQLGIDAAIRGRIMGIYISVSMGGVVFGAPLIGWVTEFFGPREAVASGGVMTIIGSTFVYFRYRGRLEAPEDLSIGATLGK</sequence>
<dbReference type="EMBL" id="CAEZXH010000001">
    <property type="protein sequence ID" value="CAB4673611.1"/>
    <property type="molecule type" value="Genomic_DNA"/>
</dbReference>
<feature type="transmembrane region" description="Helical" evidence="7">
    <location>
        <begin position="84"/>
        <end position="105"/>
    </location>
</feature>
<evidence type="ECO:0000256" key="6">
    <source>
        <dbReference type="ARBA" id="ARBA00023136"/>
    </source>
</evidence>
<dbReference type="InterPro" id="IPR036259">
    <property type="entry name" value="MFS_trans_sf"/>
</dbReference>
<keyword evidence="5 7" id="KW-1133">Transmembrane helix</keyword>
<dbReference type="AlphaFoldDB" id="A0A6J6V4L7"/>
<feature type="transmembrane region" description="Helical" evidence="7">
    <location>
        <begin position="292"/>
        <end position="309"/>
    </location>
</feature>
<reference evidence="12" key="1">
    <citation type="submission" date="2020-05" db="EMBL/GenBank/DDBJ databases">
        <authorList>
            <person name="Chiriac C."/>
            <person name="Salcher M."/>
            <person name="Ghai R."/>
            <person name="Kavagutti S V."/>
        </authorList>
    </citation>
    <scope>NUCLEOTIDE SEQUENCE</scope>
</reference>
<evidence type="ECO:0000313" key="9">
    <source>
        <dbReference type="EMBL" id="CAB4598527.1"/>
    </source>
</evidence>
<dbReference type="InterPro" id="IPR020846">
    <property type="entry name" value="MFS_dom"/>
</dbReference>
<evidence type="ECO:0000256" key="4">
    <source>
        <dbReference type="ARBA" id="ARBA00022692"/>
    </source>
</evidence>
<feature type="transmembrane region" description="Helical" evidence="7">
    <location>
        <begin position="21"/>
        <end position="39"/>
    </location>
</feature>
<dbReference type="PANTHER" id="PTHR23513:SF11">
    <property type="entry name" value="STAPHYLOFERRIN A TRANSPORTER"/>
    <property type="match status" value="1"/>
</dbReference>
<keyword evidence="3" id="KW-1003">Cell membrane</keyword>
<evidence type="ECO:0000313" key="12">
    <source>
        <dbReference type="EMBL" id="CAB4766003.1"/>
    </source>
</evidence>
<keyword evidence="6 7" id="KW-0472">Membrane</keyword>
<feature type="transmembrane region" description="Helical" evidence="7">
    <location>
        <begin position="315"/>
        <end position="337"/>
    </location>
</feature>
<dbReference type="SUPFAM" id="SSF103473">
    <property type="entry name" value="MFS general substrate transporter"/>
    <property type="match status" value="1"/>
</dbReference>
<feature type="transmembrane region" description="Helical" evidence="7">
    <location>
        <begin position="51"/>
        <end position="72"/>
    </location>
</feature>
<accession>A0A6J6V4L7</accession>
<evidence type="ECO:0000256" key="1">
    <source>
        <dbReference type="ARBA" id="ARBA00004651"/>
    </source>
</evidence>
<dbReference type="CDD" id="cd06173">
    <property type="entry name" value="MFS_MefA_like"/>
    <property type="match status" value="1"/>
</dbReference>
<feature type="transmembrane region" description="Helical" evidence="7">
    <location>
        <begin position="349"/>
        <end position="368"/>
    </location>
</feature>
<feature type="transmembrane region" description="Helical" evidence="7">
    <location>
        <begin position="228"/>
        <end position="250"/>
    </location>
</feature>
<dbReference type="InterPro" id="IPR010290">
    <property type="entry name" value="TM_effector"/>
</dbReference>
<feature type="transmembrane region" description="Helical" evidence="7">
    <location>
        <begin position="380"/>
        <end position="397"/>
    </location>
</feature>
<dbReference type="Gene3D" id="1.20.1250.20">
    <property type="entry name" value="MFS general substrate transporter like domains"/>
    <property type="match status" value="1"/>
</dbReference>
<dbReference type="PROSITE" id="PS50850">
    <property type="entry name" value="MFS"/>
    <property type="match status" value="1"/>
</dbReference>
<dbReference type="GO" id="GO:0022857">
    <property type="term" value="F:transmembrane transporter activity"/>
    <property type="evidence" value="ECO:0007669"/>
    <property type="project" value="InterPro"/>
</dbReference>
<keyword evidence="2" id="KW-0813">Transport</keyword>
<dbReference type="GO" id="GO:0005886">
    <property type="term" value="C:plasma membrane"/>
    <property type="evidence" value="ECO:0007669"/>
    <property type="project" value="UniProtKB-SubCell"/>
</dbReference>
<name>A0A6J6V4L7_9ZZZZ</name>
<dbReference type="EMBL" id="CAFBLI010000008">
    <property type="protein sequence ID" value="CAB4856762.1"/>
    <property type="molecule type" value="Genomic_DNA"/>
</dbReference>
<evidence type="ECO:0000256" key="3">
    <source>
        <dbReference type="ARBA" id="ARBA00022475"/>
    </source>
</evidence>
<evidence type="ECO:0000313" key="14">
    <source>
        <dbReference type="EMBL" id="CAB5032762.1"/>
    </source>
</evidence>
<evidence type="ECO:0000256" key="2">
    <source>
        <dbReference type="ARBA" id="ARBA00022448"/>
    </source>
</evidence>
<gene>
    <name evidence="9" type="ORF">UFOPK1811_00628</name>
    <name evidence="10" type="ORF">UFOPK2360_00006</name>
    <name evidence="11" type="ORF">UFOPK2659_00007</name>
    <name evidence="12" type="ORF">UFOPK2922_00006</name>
    <name evidence="13" type="ORF">UFOPK3306_00193</name>
    <name evidence="14" type="ORF">UFOPK4209_00007</name>
</gene>
<feature type="domain" description="Major facilitator superfamily (MFS) profile" evidence="8">
    <location>
        <begin position="18"/>
        <end position="403"/>
    </location>
</feature>
<protein>
    <submittedName>
        <fullName evidence="12">Unannotated protein</fullName>
    </submittedName>
</protein>
<evidence type="ECO:0000313" key="11">
    <source>
        <dbReference type="EMBL" id="CAB4709543.1"/>
    </source>
</evidence>
<evidence type="ECO:0000313" key="13">
    <source>
        <dbReference type="EMBL" id="CAB4856762.1"/>
    </source>
</evidence>
<feature type="transmembrane region" description="Helical" evidence="7">
    <location>
        <begin position="262"/>
        <end position="280"/>
    </location>
</feature>
<dbReference type="EMBL" id="CAEZZS010000001">
    <property type="protein sequence ID" value="CAB4766003.1"/>
    <property type="molecule type" value="Genomic_DNA"/>
</dbReference>
<comment type="subcellular location">
    <subcellularLocation>
        <location evidence="1">Cell membrane</location>
        <topology evidence="1">Multi-pass membrane protein</topology>
    </subcellularLocation>
</comment>
<proteinExistence type="predicted"/>
<evidence type="ECO:0000259" key="8">
    <source>
        <dbReference type="PROSITE" id="PS50850"/>
    </source>
</evidence>
<evidence type="ECO:0000256" key="7">
    <source>
        <dbReference type="SAM" id="Phobius"/>
    </source>
</evidence>
<evidence type="ECO:0000256" key="5">
    <source>
        <dbReference type="ARBA" id="ARBA00022989"/>
    </source>
</evidence>
<dbReference type="EMBL" id="CAEZUJ010000018">
    <property type="protein sequence ID" value="CAB4598527.1"/>
    <property type="molecule type" value="Genomic_DNA"/>
</dbReference>
<feature type="transmembrane region" description="Helical" evidence="7">
    <location>
        <begin position="179"/>
        <end position="196"/>
    </location>
</feature>
<dbReference type="EMBL" id="CAFBPY010000001">
    <property type="protein sequence ID" value="CAB5032762.1"/>
    <property type="molecule type" value="Genomic_DNA"/>
</dbReference>
<dbReference type="EMBL" id="CAEZYJ010000001">
    <property type="protein sequence ID" value="CAB4709543.1"/>
    <property type="molecule type" value="Genomic_DNA"/>
</dbReference>
<dbReference type="Pfam" id="PF05977">
    <property type="entry name" value="MFS_3"/>
    <property type="match status" value="1"/>
</dbReference>
<organism evidence="12">
    <name type="scientific">freshwater metagenome</name>
    <dbReference type="NCBI Taxonomy" id="449393"/>
    <lineage>
        <taxon>unclassified sequences</taxon>
        <taxon>metagenomes</taxon>
        <taxon>ecological metagenomes</taxon>
    </lineage>
</organism>
<evidence type="ECO:0000313" key="10">
    <source>
        <dbReference type="EMBL" id="CAB4673611.1"/>
    </source>
</evidence>
<dbReference type="PANTHER" id="PTHR23513">
    <property type="entry name" value="INTEGRAL MEMBRANE EFFLUX PROTEIN-RELATED"/>
    <property type="match status" value="1"/>
</dbReference>
<keyword evidence="4 7" id="KW-0812">Transmembrane</keyword>